<dbReference type="OrthoDB" id="6513042at2759"/>
<evidence type="ECO:0000313" key="2">
    <source>
        <dbReference type="EMBL" id="KIK41901.1"/>
    </source>
</evidence>
<name>A0A0D0AJ80_9AGAM</name>
<dbReference type="Pfam" id="PF13604">
    <property type="entry name" value="AAA_30"/>
    <property type="match status" value="1"/>
</dbReference>
<evidence type="ECO:0000259" key="1">
    <source>
        <dbReference type="Pfam" id="PF13087"/>
    </source>
</evidence>
<protein>
    <submittedName>
        <fullName evidence="2">Unplaced genomic scaffold CY34scaffold_123, whole genome shotgun sequence</fullName>
    </submittedName>
</protein>
<dbReference type="STRING" id="930992.A0A0D0AJ80"/>
<accession>A0A0D0AJ80</accession>
<proteinExistence type="predicted"/>
<reference evidence="3" key="2">
    <citation type="submission" date="2015-01" db="EMBL/GenBank/DDBJ databases">
        <title>Evolutionary Origins and Diversification of the Mycorrhizal Mutualists.</title>
        <authorList>
            <consortium name="DOE Joint Genome Institute"/>
            <consortium name="Mycorrhizal Genomics Consortium"/>
            <person name="Kohler A."/>
            <person name="Kuo A."/>
            <person name="Nagy L.G."/>
            <person name="Floudas D."/>
            <person name="Copeland A."/>
            <person name="Barry K.W."/>
            <person name="Cichocki N."/>
            <person name="Veneault-Fourrey C."/>
            <person name="LaButti K."/>
            <person name="Lindquist E.A."/>
            <person name="Lipzen A."/>
            <person name="Lundell T."/>
            <person name="Morin E."/>
            <person name="Murat C."/>
            <person name="Riley R."/>
            <person name="Ohm R."/>
            <person name="Sun H."/>
            <person name="Tunlid A."/>
            <person name="Henrissat B."/>
            <person name="Grigoriev I.V."/>
            <person name="Hibbett D.S."/>
            <person name="Martin F."/>
        </authorList>
    </citation>
    <scope>NUCLEOTIDE SEQUENCE [LARGE SCALE GENOMIC DNA]</scope>
    <source>
        <strain evidence="3">UH-Slu-Lm8-n1</strain>
    </source>
</reference>
<dbReference type="HOGENOM" id="CLU_010083_0_0_1"/>
<dbReference type="PANTHER" id="PTHR10887:SF495">
    <property type="entry name" value="HELICASE SENATAXIN ISOFORM X1-RELATED"/>
    <property type="match status" value="1"/>
</dbReference>
<organism evidence="2 3">
    <name type="scientific">Suillus luteus UH-Slu-Lm8-n1</name>
    <dbReference type="NCBI Taxonomy" id="930992"/>
    <lineage>
        <taxon>Eukaryota</taxon>
        <taxon>Fungi</taxon>
        <taxon>Dikarya</taxon>
        <taxon>Basidiomycota</taxon>
        <taxon>Agaricomycotina</taxon>
        <taxon>Agaricomycetes</taxon>
        <taxon>Agaricomycetidae</taxon>
        <taxon>Boletales</taxon>
        <taxon>Suillineae</taxon>
        <taxon>Suillaceae</taxon>
        <taxon>Suillus</taxon>
    </lineage>
</organism>
<dbReference type="EMBL" id="KN835254">
    <property type="protein sequence ID" value="KIK41901.1"/>
    <property type="molecule type" value="Genomic_DNA"/>
</dbReference>
<dbReference type="AlphaFoldDB" id="A0A0D0AJ80"/>
<feature type="domain" description="DNA2/NAM7 helicase-like C-terminal" evidence="1">
    <location>
        <begin position="592"/>
        <end position="755"/>
    </location>
</feature>
<reference evidence="2 3" key="1">
    <citation type="submission" date="2014-04" db="EMBL/GenBank/DDBJ databases">
        <authorList>
            <consortium name="DOE Joint Genome Institute"/>
            <person name="Kuo A."/>
            <person name="Ruytinx J."/>
            <person name="Rineau F."/>
            <person name="Colpaert J."/>
            <person name="Kohler A."/>
            <person name="Nagy L.G."/>
            <person name="Floudas D."/>
            <person name="Copeland A."/>
            <person name="Barry K.W."/>
            <person name="Cichocki N."/>
            <person name="Veneault-Fourrey C."/>
            <person name="LaButti K."/>
            <person name="Lindquist E.A."/>
            <person name="Lipzen A."/>
            <person name="Lundell T."/>
            <person name="Morin E."/>
            <person name="Murat C."/>
            <person name="Sun H."/>
            <person name="Tunlid A."/>
            <person name="Henrissat B."/>
            <person name="Grigoriev I.V."/>
            <person name="Hibbett D.S."/>
            <person name="Martin F."/>
            <person name="Nordberg H.P."/>
            <person name="Cantor M.N."/>
            <person name="Hua S.X."/>
        </authorList>
    </citation>
    <scope>NUCLEOTIDE SEQUENCE [LARGE SCALE GENOMIC DNA]</scope>
    <source>
        <strain evidence="2 3">UH-Slu-Lm8-n1</strain>
    </source>
</reference>
<dbReference type="Pfam" id="PF13087">
    <property type="entry name" value="AAA_12"/>
    <property type="match status" value="1"/>
</dbReference>
<dbReference type="CDD" id="cd18808">
    <property type="entry name" value="SF1_C_Upf1"/>
    <property type="match status" value="1"/>
</dbReference>
<dbReference type="Proteomes" id="UP000054485">
    <property type="component" value="Unassembled WGS sequence"/>
</dbReference>
<gene>
    <name evidence="2" type="ORF">CY34DRAFT_12738</name>
</gene>
<dbReference type="InterPro" id="IPR047187">
    <property type="entry name" value="SF1_C_Upf1"/>
</dbReference>
<keyword evidence="3" id="KW-1185">Reference proteome</keyword>
<evidence type="ECO:0000313" key="3">
    <source>
        <dbReference type="Proteomes" id="UP000054485"/>
    </source>
</evidence>
<dbReference type="InterPro" id="IPR027417">
    <property type="entry name" value="P-loop_NTPase"/>
</dbReference>
<dbReference type="PANTHER" id="PTHR10887">
    <property type="entry name" value="DNA2/NAM7 HELICASE FAMILY"/>
    <property type="match status" value="1"/>
</dbReference>
<dbReference type="InterPro" id="IPR041679">
    <property type="entry name" value="DNA2/NAM7-like_C"/>
</dbReference>
<dbReference type="InParanoid" id="A0A0D0AJ80"/>
<dbReference type="SUPFAM" id="SSF52540">
    <property type="entry name" value="P-loop containing nucleoside triphosphate hydrolases"/>
    <property type="match status" value="1"/>
</dbReference>
<dbReference type="Gene3D" id="3.40.50.300">
    <property type="entry name" value="P-loop containing nucleotide triphosphate hydrolases"/>
    <property type="match status" value="2"/>
</dbReference>
<sequence length="792" mass="88947">MTHTIFSLEQNVYEEDHVPIVVEDVDENGISSPVLQRLIDSAQGAAVGVAATYRPDCTLSSLAFATLSRGLVIHFFTAKKQNPQQQKKKGQGPLVSRGRTLIQEQLLCDPDIQFYGYRLDRIALGLHLDLLLRINAAVDILSVSISDRRSLEALMNALGGEALLQKQNVKILFSHREGDMTTNDVALQAWAACRTAALPHMASRFARLSRIATDTITDAHLSDLAKISRDAEILESLKPTKVVNNVKDDLSISRGGTVNLECTRFRTRIMKNRDQVIHIETQTGNKLSTITGRAHHIDGRQAHIDVGARHPSGKVVRVTTIGKADLTAAESYRESVVLKALQGTIILTQNPFFCSIWEPSLKISWPPPTKDASSTAFVYNPSGTLNHSQYEAVERILSQEDRYRVLLIQGPPGTGKTTVMAASVDSIVRTGHKDRTVWLVAQSNVAVKNIAEKLDKVGFRDFKLLVARDFHYDWHEHLYERLEHCFIRSDMIINVGPVAIERLLLDAHTKTKTRVILCTLSMLSNPHISEIVLQVPVETVIFDEASQIEVGDYLPLLQRFQPTLQKMVFIGDDRQLAPFGQDDIGKLRSVFELPHLRRRAHFLDTQYRMPLVIGSFISHHVYNQKLMTVHNNNSRAACRFLDVKRGQEQRLGKSWANPKEITVVIHLARIYHRQGKQFRIITPYDGQRSAIERQLELAQLPWEDKIWLTVTAGNEEDHIIVSLVRTQGVGFLKNARRTNVMLTRCKMSMIICTNRDFVTKGKAASTLVGQLAGTMGPDAWLDARDIVNGILR</sequence>
<dbReference type="InterPro" id="IPR045055">
    <property type="entry name" value="DNA2/NAM7-like"/>
</dbReference>